<dbReference type="GO" id="GO:0015979">
    <property type="term" value="P:photosynthesis"/>
    <property type="evidence" value="ECO:0007669"/>
    <property type="project" value="UniProtKB-KW"/>
</dbReference>
<keyword evidence="4 6" id="KW-0472">Membrane</keyword>
<evidence type="ECO:0000256" key="5">
    <source>
        <dbReference type="ARBA" id="ARBA00023276"/>
    </source>
</evidence>
<dbReference type="Pfam" id="PF06596">
    <property type="entry name" value="PsbX"/>
    <property type="match status" value="1"/>
</dbReference>
<dbReference type="InterPro" id="IPR009518">
    <property type="entry name" value="PSII_PsbX"/>
</dbReference>
<dbReference type="PANTHER" id="PTHR34455">
    <property type="entry name" value="OS07G0673550 PROTEIN"/>
    <property type="match status" value="1"/>
</dbReference>
<keyword evidence="8" id="KW-1185">Reference proteome</keyword>
<keyword evidence="3 6" id="KW-1133">Transmembrane helix</keyword>
<dbReference type="AlphaFoldDB" id="A0AAD3XQ36"/>
<evidence type="ECO:0000313" key="8">
    <source>
        <dbReference type="Proteomes" id="UP001279734"/>
    </source>
</evidence>
<evidence type="ECO:0000256" key="2">
    <source>
        <dbReference type="ARBA" id="ARBA00022692"/>
    </source>
</evidence>
<accession>A0AAD3XQ36</accession>
<dbReference type="Gene3D" id="1.20.5.510">
    <property type="entry name" value="Single helix bin"/>
    <property type="match status" value="1"/>
</dbReference>
<keyword evidence="5" id="KW-0604">Photosystem II</keyword>
<evidence type="ECO:0000256" key="3">
    <source>
        <dbReference type="ARBA" id="ARBA00022989"/>
    </source>
</evidence>
<sequence>MASASLALTMASASHKGLNKPTSEAIFKPSRSAVSVRQSSSSRGQNLQVQASIIEKVVTGLAAAVLTASIVVPQVAETAGQEISRSLKIFLLSIVAGGVVLVVIRGAAAGVFNFDPVKRS</sequence>
<keyword evidence="2 6" id="KW-0812">Transmembrane</keyword>
<keyword evidence="1" id="KW-0602">Photosynthesis</keyword>
<protein>
    <submittedName>
        <fullName evidence="7">Uncharacterized protein</fullName>
    </submittedName>
</protein>
<dbReference type="EMBL" id="BSYO01000012">
    <property type="protein sequence ID" value="GMH12391.1"/>
    <property type="molecule type" value="Genomic_DNA"/>
</dbReference>
<reference evidence="7" key="1">
    <citation type="submission" date="2023-05" db="EMBL/GenBank/DDBJ databases">
        <title>Nepenthes gracilis genome sequencing.</title>
        <authorList>
            <person name="Fukushima K."/>
        </authorList>
    </citation>
    <scope>NUCLEOTIDE SEQUENCE</scope>
    <source>
        <strain evidence="7">SING2019-196</strain>
    </source>
</reference>
<proteinExistence type="predicted"/>
<dbReference type="GO" id="GO:0009523">
    <property type="term" value="C:photosystem II"/>
    <property type="evidence" value="ECO:0007669"/>
    <property type="project" value="UniProtKB-KW"/>
</dbReference>
<evidence type="ECO:0000256" key="4">
    <source>
        <dbReference type="ARBA" id="ARBA00023136"/>
    </source>
</evidence>
<dbReference type="Proteomes" id="UP001279734">
    <property type="component" value="Unassembled WGS sequence"/>
</dbReference>
<evidence type="ECO:0000256" key="1">
    <source>
        <dbReference type="ARBA" id="ARBA00022531"/>
    </source>
</evidence>
<evidence type="ECO:0000313" key="7">
    <source>
        <dbReference type="EMBL" id="GMH12391.1"/>
    </source>
</evidence>
<dbReference type="PANTHER" id="PTHR34455:SF1">
    <property type="entry name" value="OS07G0673550 PROTEIN"/>
    <property type="match status" value="1"/>
</dbReference>
<comment type="caution">
    <text evidence="7">The sequence shown here is derived from an EMBL/GenBank/DDBJ whole genome shotgun (WGS) entry which is preliminary data.</text>
</comment>
<feature type="transmembrane region" description="Helical" evidence="6">
    <location>
        <begin position="89"/>
        <end position="112"/>
    </location>
</feature>
<organism evidence="7 8">
    <name type="scientific">Nepenthes gracilis</name>
    <name type="common">Slender pitcher plant</name>
    <dbReference type="NCBI Taxonomy" id="150966"/>
    <lineage>
        <taxon>Eukaryota</taxon>
        <taxon>Viridiplantae</taxon>
        <taxon>Streptophyta</taxon>
        <taxon>Embryophyta</taxon>
        <taxon>Tracheophyta</taxon>
        <taxon>Spermatophyta</taxon>
        <taxon>Magnoliopsida</taxon>
        <taxon>eudicotyledons</taxon>
        <taxon>Gunneridae</taxon>
        <taxon>Pentapetalae</taxon>
        <taxon>Caryophyllales</taxon>
        <taxon>Nepenthaceae</taxon>
        <taxon>Nepenthes</taxon>
    </lineage>
</organism>
<evidence type="ECO:0000256" key="6">
    <source>
        <dbReference type="SAM" id="Phobius"/>
    </source>
</evidence>
<gene>
    <name evidence="7" type="ORF">Nepgr_014232</name>
</gene>
<name>A0AAD3XQ36_NEPGR</name>